<evidence type="ECO:0000259" key="9">
    <source>
        <dbReference type="PROSITE" id="PS50928"/>
    </source>
</evidence>
<dbReference type="GO" id="GO:0005886">
    <property type="term" value="C:plasma membrane"/>
    <property type="evidence" value="ECO:0007669"/>
    <property type="project" value="UniProtKB-SubCell"/>
</dbReference>
<evidence type="ECO:0000256" key="4">
    <source>
        <dbReference type="ARBA" id="ARBA00022692"/>
    </source>
</evidence>
<dbReference type="RefSeq" id="WP_285968728.1">
    <property type="nucleotide sequence ID" value="NZ_CP127294.1"/>
</dbReference>
<accession>A0A9Y2MWI1</accession>
<dbReference type="PANTHER" id="PTHR43386:SF1">
    <property type="entry name" value="D,D-DIPEPTIDE TRANSPORT SYSTEM PERMEASE PROTEIN DDPC-RELATED"/>
    <property type="match status" value="1"/>
</dbReference>
<organism evidence="10 11">
    <name type="scientific">Amycolatopsis carbonis</name>
    <dbReference type="NCBI Taxonomy" id="715471"/>
    <lineage>
        <taxon>Bacteria</taxon>
        <taxon>Bacillati</taxon>
        <taxon>Actinomycetota</taxon>
        <taxon>Actinomycetes</taxon>
        <taxon>Pseudonocardiales</taxon>
        <taxon>Pseudonocardiaceae</taxon>
        <taxon>Amycolatopsis</taxon>
    </lineage>
</organism>
<evidence type="ECO:0000256" key="3">
    <source>
        <dbReference type="ARBA" id="ARBA00022475"/>
    </source>
</evidence>
<feature type="region of interest" description="Disordered" evidence="8">
    <location>
        <begin position="1"/>
        <end position="23"/>
    </location>
</feature>
<reference evidence="10 11" key="1">
    <citation type="submission" date="2023-06" db="EMBL/GenBank/DDBJ databases">
        <authorList>
            <person name="Oyuntsetseg B."/>
            <person name="Kim S.B."/>
        </authorList>
    </citation>
    <scope>NUCLEOTIDE SEQUENCE [LARGE SCALE GENOMIC DNA]</scope>
    <source>
        <strain evidence="10 11">2-15</strain>
    </source>
</reference>
<keyword evidence="4 7" id="KW-0812">Transmembrane</keyword>
<dbReference type="GO" id="GO:0055085">
    <property type="term" value="P:transmembrane transport"/>
    <property type="evidence" value="ECO:0007669"/>
    <property type="project" value="InterPro"/>
</dbReference>
<dbReference type="InterPro" id="IPR050366">
    <property type="entry name" value="BP-dependent_transpt_permease"/>
</dbReference>
<dbReference type="InterPro" id="IPR035906">
    <property type="entry name" value="MetI-like_sf"/>
</dbReference>
<evidence type="ECO:0000256" key="1">
    <source>
        <dbReference type="ARBA" id="ARBA00004651"/>
    </source>
</evidence>
<evidence type="ECO:0000313" key="10">
    <source>
        <dbReference type="EMBL" id="WIX77994.1"/>
    </source>
</evidence>
<evidence type="ECO:0000256" key="8">
    <source>
        <dbReference type="SAM" id="MobiDB-lite"/>
    </source>
</evidence>
<dbReference type="SUPFAM" id="SSF161098">
    <property type="entry name" value="MetI-like"/>
    <property type="match status" value="1"/>
</dbReference>
<feature type="transmembrane region" description="Helical" evidence="7">
    <location>
        <begin position="35"/>
        <end position="61"/>
    </location>
</feature>
<comment type="similarity">
    <text evidence="7">Belongs to the binding-protein-dependent transport system permease family.</text>
</comment>
<sequence>MTSTETMAVPATGQAAPRQASTAAKARRREIVRGLLRSPTFLIGGVILLFWVVDAIFWHAFAPHDPQQIFPQTLQGPSGVHLFGTDNLGRDVFSRLLAGASPVLTIAPAATALGLLGGVVLGLFTGYYRGVLDDVAMRIVDAVLAFPLVIIAVLVLTVLGSGELPVILLIAVTFVPGVARTVRAAVLTQRELEYVAAAKLAGASGPKIMFTEILPNVTGPIIVEGTVRLGYAIFTSATLSFLTLGIQQPSPDWGLTISLGQVYLQVAPWIVLFPALALATLVVAVNLVADGFQRVLDA</sequence>
<gene>
    <name evidence="10" type="ORF">QRX50_42465</name>
</gene>
<name>A0A9Y2MWI1_9PSEU</name>
<evidence type="ECO:0000256" key="5">
    <source>
        <dbReference type="ARBA" id="ARBA00022989"/>
    </source>
</evidence>
<dbReference type="Pfam" id="PF12911">
    <property type="entry name" value="OppC_N"/>
    <property type="match status" value="1"/>
</dbReference>
<evidence type="ECO:0000256" key="6">
    <source>
        <dbReference type="ARBA" id="ARBA00023136"/>
    </source>
</evidence>
<dbReference type="InterPro" id="IPR025966">
    <property type="entry name" value="OppC_N"/>
</dbReference>
<protein>
    <submittedName>
        <fullName evidence="10">ABC transporter permease</fullName>
    </submittedName>
</protein>
<keyword evidence="3" id="KW-1003">Cell membrane</keyword>
<evidence type="ECO:0000256" key="2">
    <source>
        <dbReference type="ARBA" id="ARBA00022448"/>
    </source>
</evidence>
<dbReference type="PROSITE" id="PS50928">
    <property type="entry name" value="ABC_TM1"/>
    <property type="match status" value="1"/>
</dbReference>
<feature type="transmembrane region" description="Helical" evidence="7">
    <location>
        <begin position="164"/>
        <end position="182"/>
    </location>
</feature>
<keyword evidence="5 7" id="KW-1133">Transmembrane helix</keyword>
<evidence type="ECO:0000256" key="7">
    <source>
        <dbReference type="RuleBase" id="RU363032"/>
    </source>
</evidence>
<dbReference type="CDD" id="cd06261">
    <property type="entry name" value="TM_PBP2"/>
    <property type="match status" value="1"/>
</dbReference>
<feature type="transmembrane region" description="Helical" evidence="7">
    <location>
        <begin position="139"/>
        <end position="158"/>
    </location>
</feature>
<dbReference type="PANTHER" id="PTHR43386">
    <property type="entry name" value="OLIGOPEPTIDE TRANSPORT SYSTEM PERMEASE PROTEIN APPC"/>
    <property type="match status" value="1"/>
</dbReference>
<dbReference type="KEGG" id="acab:QRX50_42465"/>
<keyword evidence="11" id="KW-1185">Reference proteome</keyword>
<proteinExistence type="inferred from homology"/>
<feature type="transmembrane region" description="Helical" evidence="7">
    <location>
        <begin position="229"/>
        <end position="246"/>
    </location>
</feature>
<evidence type="ECO:0000313" key="11">
    <source>
        <dbReference type="Proteomes" id="UP001236014"/>
    </source>
</evidence>
<comment type="subcellular location">
    <subcellularLocation>
        <location evidence="1 7">Cell membrane</location>
        <topology evidence="1 7">Multi-pass membrane protein</topology>
    </subcellularLocation>
</comment>
<feature type="domain" description="ABC transmembrane type-1" evidence="9">
    <location>
        <begin position="100"/>
        <end position="289"/>
    </location>
</feature>
<dbReference type="Pfam" id="PF00528">
    <property type="entry name" value="BPD_transp_1"/>
    <property type="match status" value="1"/>
</dbReference>
<dbReference type="Proteomes" id="UP001236014">
    <property type="component" value="Chromosome"/>
</dbReference>
<feature type="transmembrane region" description="Helical" evidence="7">
    <location>
        <begin position="103"/>
        <end position="127"/>
    </location>
</feature>
<dbReference type="EMBL" id="CP127294">
    <property type="protein sequence ID" value="WIX77994.1"/>
    <property type="molecule type" value="Genomic_DNA"/>
</dbReference>
<dbReference type="Gene3D" id="1.10.3720.10">
    <property type="entry name" value="MetI-like"/>
    <property type="match status" value="1"/>
</dbReference>
<dbReference type="InterPro" id="IPR000515">
    <property type="entry name" value="MetI-like"/>
</dbReference>
<dbReference type="AlphaFoldDB" id="A0A9Y2MWI1"/>
<keyword evidence="6 7" id="KW-0472">Membrane</keyword>
<feature type="transmembrane region" description="Helical" evidence="7">
    <location>
        <begin position="266"/>
        <end position="289"/>
    </location>
</feature>
<keyword evidence="2 7" id="KW-0813">Transport</keyword>